<feature type="compositionally biased region" description="Polar residues" evidence="1">
    <location>
        <begin position="238"/>
        <end position="247"/>
    </location>
</feature>
<gene>
    <name evidence="3" type="primary">LOC103605040</name>
</gene>
<name>A0ABM0S4Q3_GALVR</name>
<sequence length="294" mass="32628">MTVNVVLGTKKRPGELPQPVCTAELESASKAMVSGKYKHDAASELRKGGPYRASDPGPEKKPDDMCTSILGSSIAGHVDSELLHGPHSLQHDPPFPDAYYFLVVLEMEQDNESTAHCVAQPIRHYLMLLNMAIPSLSDGNTFAIKDSFSLHLTGFWFSSQRSVIRPLTTHGEGPEDTACSSQLSCKASRHHKADEHCRCWNADALVHSPVKGEQLPQGAQQQPRRSGPDGRKLENEQELVTSTSNNEKTSDKPKWKDVLQHTEQYSSECQSHEKQGKTEKLSKIKGDYRDRTIE</sequence>
<feature type="compositionally biased region" description="Basic and acidic residues" evidence="1">
    <location>
        <begin position="270"/>
        <end position="294"/>
    </location>
</feature>
<feature type="region of interest" description="Disordered" evidence="1">
    <location>
        <begin position="212"/>
        <end position="294"/>
    </location>
</feature>
<protein>
    <submittedName>
        <fullName evidence="3">Uncharacterized protein LOC103605040</fullName>
    </submittedName>
</protein>
<dbReference type="Proteomes" id="UP000694923">
    <property type="component" value="Unplaced"/>
</dbReference>
<evidence type="ECO:0000313" key="2">
    <source>
        <dbReference type="Proteomes" id="UP000694923"/>
    </source>
</evidence>
<dbReference type="GeneID" id="103605040"/>
<dbReference type="RefSeq" id="XP_008587844.1">
    <property type="nucleotide sequence ID" value="XM_008589622.1"/>
</dbReference>
<feature type="compositionally biased region" description="Basic and acidic residues" evidence="1">
    <location>
        <begin position="37"/>
        <end position="47"/>
    </location>
</feature>
<feature type="region of interest" description="Disordered" evidence="1">
    <location>
        <begin position="36"/>
        <end position="63"/>
    </location>
</feature>
<proteinExistence type="predicted"/>
<keyword evidence="2" id="KW-1185">Reference proteome</keyword>
<reference evidence="3" key="1">
    <citation type="submission" date="2025-08" db="UniProtKB">
        <authorList>
            <consortium name="RefSeq"/>
        </authorList>
    </citation>
    <scope>IDENTIFICATION</scope>
</reference>
<feature type="compositionally biased region" description="Basic and acidic residues" evidence="1">
    <location>
        <begin position="226"/>
        <end position="235"/>
    </location>
</feature>
<accession>A0ABM0S4Q3</accession>
<organism evidence="2 3">
    <name type="scientific">Galeopterus variegatus</name>
    <name type="common">Malayan flying lemur</name>
    <name type="synonym">Cynocephalus variegatus</name>
    <dbReference type="NCBI Taxonomy" id="482537"/>
    <lineage>
        <taxon>Eukaryota</taxon>
        <taxon>Metazoa</taxon>
        <taxon>Chordata</taxon>
        <taxon>Craniata</taxon>
        <taxon>Vertebrata</taxon>
        <taxon>Euteleostomi</taxon>
        <taxon>Mammalia</taxon>
        <taxon>Eutheria</taxon>
        <taxon>Euarchontoglires</taxon>
        <taxon>Dermoptera</taxon>
        <taxon>Cynocephalidae</taxon>
        <taxon>Galeopterus</taxon>
    </lineage>
</organism>
<evidence type="ECO:0000256" key="1">
    <source>
        <dbReference type="SAM" id="MobiDB-lite"/>
    </source>
</evidence>
<feature type="compositionally biased region" description="Basic and acidic residues" evidence="1">
    <location>
        <begin position="248"/>
        <end position="260"/>
    </location>
</feature>
<evidence type="ECO:0000313" key="3">
    <source>
        <dbReference type="RefSeq" id="XP_008587844.1"/>
    </source>
</evidence>